<accession>A0ACB8TX28</accession>
<gene>
    <name evidence="1" type="ORF">BDY19DRAFT_995792</name>
</gene>
<sequence length="642" mass="69923">MPTFEPDKSLLNAKFEGYKLDAVDPAAVLSKVKLEYPLTQSSAAGKSPLTFHEVQSRIRHNHLTISPNGSAVYVDSELKVVRIIVNDIESHPEVEVIYEIPRVLQSADSEGPHREYPSAAFLDEETLLVSDGNGALYVLQVGQTGQGTLLNSYELKIPEEYKSLYPSVPFRVHLARRGLENTCVTVLSAKHYAAPSDKASTPSSIYDIWAVSIDLDQVSQDQSLPLDIKWHRRGDNVPSYVSHIESKATFLLIGNSPYRPLSAPLPASYEVLPDEIAPIPRANESLDNASSANQSSDLAKPPPYSWTQTGDSVTVAFGLPSNTPKDVIKVTFSATTLTILIQSDKEPLSPAIALPHYTLKKFWDGIHTSNSFWTFDRQAEQKYGLLTLHLDKAHEGTKWPHLFAQQETLNGEPEVPETLDPSELYAVRESLEKYTAALQTGEDASGLGLGRGVPSLAEGELDDEVDLDTGDAVIATWVELDGSTPSWASAKESDSPFTLLATPLPSSEPQGPSIVAKNGLDGLVYTFSDMGEEVAWKHTSTFNVLSFVLASKRDTRFVHASLGSGLDSVLAFESGARGLGGNVYIYRRTAQPTDKYGKQAVLKVGDTSSGPLLGVGQVKTRGGERITLCLCERELAMIRDTV</sequence>
<name>A0ACB8TX28_9APHY</name>
<proteinExistence type="predicted"/>
<keyword evidence="2" id="KW-1185">Reference proteome</keyword>
<dbReference type="EMBL" id="MU274923">
    <property type="protein sequence ID" value="KAI0086501.1"/>
    <property type="molecule type" value="Genomic_DNA"/>
</dbReference>
<organism evidence="1 2">
    <name type="scientific">Irpex rosettiformis</name>
    <dbReference type="NCBI Taxonomy" id="378272"/>
    <lineage>
        <taxon>Eukaryota</taxon>
        <taxon>Fungi</taxon>
        <taxon>Dikarya</taxon>
        <taxon>Basidiomycota</taxon>
        <taxon>Agaricomycotina</taxon>
        <taxon>Agaricomycetes</taxon>
        <taxon>Polyporales</taxon>
        <taxon>Irpicaceae</taxon>
        <taxon>Irpex</taxon>
    </lineage>
</organism>
<evidence type="ECO:0000313" key="1">
    <source>
        <dbReference type="EMBL" id="KAI0086501.1"/>
    </source>
</evidence>
<reference evidence="1" key="1">
    <citation type="journal article" date="2021" name="Environ. Microbiol.">
        <title>Gene family expansions and transcriptome signatures uncover fungal adaptations to wood decay.</title>
        <authorList>
            <person name="Hage H."/>
            <person name="Miyauchi S."/>
            <person name="Viragh M."/>
            <person name="Drula E."/>
            <person name="Min B."/>
            <person name="Chaduli D."/>
            <person name="Navarro D."/>
            <person name="Favel A."/>
            <person name="Norest M."/>
            <person name="Lesage-Meessen L."/>
            <person name="Balint B."/>
            <person name="Merenyi Z."/>
            <person name="de Eugenio L."/>
            <person name="Morin E."/>
            <person name="Martinez A.T."/>
            <person name="Baldrian P."/>
            <person name="Stursova M."/>
            <person name="Martinez M.J."/>
            <person name="Novotny C."/>
            <person name="Magnuson J.K."/>
            <person name="Spatafora J.W."/>
            <person name="Maurice S."/>
            <person name="Pangilinan J."/>
            <person name="Andreopoulos W."/>
            <person name="LaButti K."/>
            <person name="Hundley H."/>
            <person name="Na H."/>
            <person name="Kuo A."/>
            <person name="Barry K."/>
            <person name="Lipzen A."/>
            <person name="Henrissat B."/>
            <person name="Riley R."/>
            <person name="Ahrendt S."/>
            <person name="Nagy L.G."/>
            <person name="Grigoriev I.V."/>
            <person name="Martin F."/>
            <person name="Rosso M.N."/>
        </authorList>
    </citation>
    <scope>NUCLEOTIDE SEQUENCE</scope>
    <source>
        <strain evidence="1">CBS 384.51</strain>
    </source>
</reference>
<evidence type="ECO:0000313" key="2">
    <source>
        <dbReference type="Proteomes" id="UP001055072"/>
    </source>
</evidence>
<dbReference type="Proteomes" id="UP001055072">
    <property type="component" value="Unassembled WGS sequence"/>
</dbReference>
<protein>
    <submittedName>
        <fullName evidence="1">Uncharacterized protein</fullName>
    </submittedName>
</protein>
<comment type="caution">
    <text evidence="1">The sequence shown here is derived from an EMBL/GenBank/DDBJ whole genome shotgun (WGS) entry which is preliminary data.</text>
</comment>